<dbReference type="Proteomes" id="UP001501867">
    <property type="component" value="Unassembled WGS sequence"/>
</dbReference>
<accession>A0ABN0VJ32</accession>
<reference evidence="1 2" key="1">
    <citation type="journal article" date="2019" name="Int. J. Syst. Evol. Microbiol.">
        <title>The Global Catalogue of Microorganisms (GCM) 10K type strain sequencing project: providing services to taxonomists for standard genome sequencing and annotation.</title>
        <authorList>
            <consortium name="The Broad Institute Genomics Platform"/>
            <consortium name="The Broad Institute Genome Sequencing Center for Infectious Disease"/>
            <person name="Wu L."/>
            <person name="Ma J."/>
        </authorList>
    </citation>
    <scope>NUCLEOTIDE SEQUENCE [LARGE SCALE GENOMIC DNA]</scope>
    <source>
        <strain evidence="1 2">JCM 4505</strain>
    </source>
</reference>
<protein>
    <recommendedName>
        <fullName evidence="3">DUF397 domain-containing protein</fullName>
    </recommendedName>
</protein>
<dbReference type="EMBL" id="BAAABV010000023">
    <property type="protein sequence ID" value="GAA0305280.1"/>
    <property type="molecule type" value="Genomic_DNA"/>
</dbReference>
<organism evidence="1 2">
    <name type="scientific">Streptomyces polychromogenes</name>
    <dbReference type="NCBI Taxonomy" id="67342"/>
    <lineage>
        <taxon>Bacteria</taxon>
        <taxon>Bacillati</taxon>
        <taxon>Actinomycetota</taxon>
        <taxon>Actinomycetes</taxon>
        <taxon>Kitasatosporales</taxon>
        <taxon>Streptomycetaceae</taxon>
        <taxon>Streptomyces</taxon>
    </lineage>
</organism>
<comment type="caution">
    <text evidence="1">The sequence shown here is derived from an EMBL/GenBank/DDBJ whole genome shotgun (WGS) entry which is preliminary data.</text>
</comment>
<evidence type="ECO:0000313" key="1">
    <source>
        <dbReference type="EMBL" id="GAA0305280.1"/>
    </source>
</evidence>
<sequence>MKVIAAASRDQWTRSRRSYERHACVRMAADTSGPITGSFFSQSMGATVNELPEIVGIAAFGHYGRRL</sequence>
<evidence type="ECO:0000313" key="2">
    <source>
        <dbReference type="Proteomes" id="UP001501867"/>
    </source>
</evidence>
<gene>
    <name evidence="1" type="ORF">GCM10010302_49910</name>
</gene>
<proteinExistence type="predicted"/>
<evidence type="ECO:0008006" key="3">
    <source>
        <dbReference type="Google" id="ProtNLM"/>
    </source>
</evidence>
<keyword evidence="2" id="KW-1185">Reference proteome</keyword>
<name>A0ABN0VJ32_9ACTN</name>